<feature type="transmembrane region" description="Helical" evidence="1">
    <location>
        <begin position="14"/>
        <end position="32"/>
    </location>
</feature>
<feature type="transmembrane region" description="Helical" evidence="1">
    <location>
        <begin position="165"/>
        <end position="189"/>
    </location>
</feature>
<protein>
    <recommendedName>
        <fullName evidence="2">TQO small subunit DoxD domain-containing protein</fullName>
    </recommendedName>
</protein>
<keyword evidence="1" id="KW-0812">Transmembrane</keyword>
<dbReference type="EMBL" id="LPWE01000004">
    <property type="protein sequence ID" value="ODR96592.1"/>
    <property type="molecule type" value="Genomic_DNA"/>
</dbReference>
<evidence type="ECO:0000259" key="2">
    <source>
        <dbReference type="Pfam" id="PF04173"/>
    </source>
</evidence>
<evidence type="ECO:0000313" key="3">
    <source>
        <dbReference type="EMBL" id="ODR96592.1"/>
    </source>
</evidence>
<organism evidence="3 4">
    <name type="scientific">Methyloceanibacter stevinii</name>
    <dbReference type="NCBI Taxonomy" id="1774970"/>
    <lineage>
        <taxon>Bacteria</taxon>
        <taxon>Pseudomonadati</taxon>
        <taxon>Pseudomonadota</taxon>
        <taxon>Alphaproteobacteria</taxon>
        <taxon>Hyphomicrobiales</taxon>
        <taxon>Hyphomicrobiaceae</taxon>
        <taxon>Methyloceanibacter</taxon>
    </lineage>
</organism>
<name>A0A1E3VSU3_9HYPH</name>
<dbReference type="AlphaFoldDB" id="A0A1E3VSU3"/>
<proteinExistence type="predicted"/>
<sequence length="312" mass="33295">MDQTDDRFADVKQLALRASAISMGFVFLSAAWRRFYNVPAKLDIDSAKDVANKLVAAAPGSPIEGLVHFVLARPGLAEFATYAMTIGEALAGLGLIFGFLTRLSAVGAALLNIALMLIFGWQGFECLDEWTMAALGFAISVSVMLYGPGLYSLDNVVGIDPLRGVFTKGVAIALTVASVIFTVGFYDYYFGIAHLERRTGVEAYRIVAEPAPQPDAAILYVNAGASTNGAYVRSITFKLDSGETVTQSAEEIGVLKSYYEPWSRSGVLTDGVLRLRLGSKTEIRLPKGAASATIDLIDNADQDVVFAAPAAD</sequence>
<keyword evidence="1" id="KW-1133">Transmembrane helix</keyword>
<feature type="transmembrane region" description="Helical" evidence="1">
    <location>
        <begin position="79"/>
        <end position="100"/>
    </location>
</feature>
<dbReference type="Pfam" id="PF04173">
    <property type="entry name" value="DoxD"/>
    <property type="match status" value="1"/>
</dbReference>
<comment type="caution">
    <text evidence="3">The sequence shown here is derived from an EMBL/GenBank/DDBJ whole genome shotgun (WGS) entry which is preliminary data.</text>
</comment>
<accession>A0A1E3VSU3</accession>
<evidence type="ECO:0000313" key="4">
    <source>
        <dbReference type="Proteomes" id="UP000094172"/>
    </source>
</evidence>
<keyword evidence="1" id="KW-0472">Membrane</keyword>
<feature type="domain" description="TQO small subunit DoxD" evidence="2">
    <location>
        <begin position="21"/>
        <end position="157"/>
    </location>
</feature>
<dbReference type="STRING" id="1774970.AUC70_15150"/>
<feature type="transmembrane region" description="Helical" evidence="1">
    <location>
        <begin position="105"/>
        <end position="124"/>
    </location>
</feature>
<dbReference type="RefSeq" id="WP_069443550.1">
    <property type="nucleotide sequence ID" value="NZ_LPWE01000004.1"/>
</dbReference>
<reference evidence="3 4" key="1">
    <citation type="journal article" date="2016" name="Environ. Microbiol.">
        <title>New Methyloceanibacter diversity from North Sea sediments includes methanotroph containing solely the soluble methane monooxygenase.</title>
        <authorList>
            <person name="Vekeman B."/>
            <person name="Kerckhof F.M."/>
            <person name="Cremers G."/>
            <person name="de Vos P."/>
            <person name="Vandamme P."/>
            <person name="Boon N."/>
            <person name="Op den Camp H.J."/>
            <person name="Heylen K."/>
        </authorList>
    </citation>
    <scope>NUCLEOTIDE SEQUENCE [LARGE SCALE GENOMIC DNA]</scope>
    <source>
        <strain evidence="3 4">R-67176</strain>
    </source>
</reference>
<feature type="transmembrane region" description="Helical" evidence="1">
    <location>
        <begin position="130"/>
        <end position="153"/>
    </location>
</feature>
<dbReference type="InterPro" id="IPR007301">
    <property type="entry name" value="DoxD"/>
</dbReference>
<keyword evidence="4" id="KW-1185">Reference proteome</keyword>
<gene>
    <name evidence="3" type="ORF">AUC70_15150</name>
</gene>
<evidence type="ECO:0000256" key="1">
    <source>
        <dbReference type="SAM" id="Phobius"/>
    </source>
</evidence>
<dbReference type="Proteomes" id="UP000094172">
    <property type="component" value="Unassembled WGS sequence"/>
</dbReference>